<keyword evidence="3" id="KW-1185">Reference proteome</keyword>
<evidence type="ECO:0000313" key="3">
    <source>
        <dbReference type="Proteomes" id="UP000800200"/>
    </source>
</evidence>
<proteinExistence type="predicted"/>
<organism evidence="2 3">
    <name type="scientific">Zopfia rhizophila CBS 207.26</name>
    <dbReference type="NCBI Taxonomy" id="1314779"/>
    <lineage>
        <taxon>Eukaryota</taxon>
        <taxon>Fungi</taxon>
        <taxon>Dikarya</taxon>
        <taxon>Ascomycota</taxon>
        <taxon>Pezizomycotina</taxon>
        <taxon>Dothideomycetes</taxon>
        <taxon>Dothideomycetes incertae sedis</taxon>
        <taxon>Zopfiaceae</taxon>
        <taxon>Zopfia</taxon>
    </lineage>
</organism>
<reference evidence="2" key="1">
    <citation type="journal article" date="2020" name="Stud. Mycol.">
        <title>101 Dothideomycetes genomes: a test case for predicting lifestyles and emergence of pathogens.</title>
        <authorList>
            <person name="Haridas S."/>
            <person name="Albert R."/>
            <person name="Binder M."/>
            <person name="Bloem J."/>
            <person name="Labutti K."/>
            <person name="Salamov A."/>
            <person name="Andreopoulos B."/>
            <person name="Baker S."/>
            <person name="Barry K."/>
            <person name="Bills G."/>
            <person name="Bluhm B."/>
            <person name="Cannon C."/>
            <person name="Castanera R."/>
            <person name="Culley D."/>
            <person name="Daum C."/>
            <person name="Ezra D."/>
            <person name="Gonzalez J."/>
            <person name="Henrissat B."/>
            <person name="Kuo A."/>
            <person name="Liang C."/>
            <person name="Lipzen A."/>
            <person name="Lutzoni F."/>
            <person name="Magnuson J."/>
            <person name="Mondo S."/>
            <person name="Nolan M."/>
            <person name="Ohm R."/>
            <person name="Pangilinan J."/>
            <person name="Park H.-J."/>
            <person name="Ramirez L."/>
            <person name="Alfaro M."/>
            <person name="Sun H."/>
            <person name="Tritt A."/>
            <person name="Yoshinaga Y."/>
            <person name="Zwiers L.-H."/>
            <person name="Turgeon B."/>
            <person name="Goodwin S."/>
            <person name="Spatafora J."/>
            <person name="Crous P."/>
            <person name="Grigoriev I."/>
        </authorList>
    </citation>
    <scope>NUCLEOTIDE SEQUENCE</scope>
    <source>
        <strain evidence="2">CBS 207.26</strain>
    </source>
</reference>
<dbReference type="OrthoDB" id="3791143at2759"/>
<dbReference type="Proteomes" id="UP000800200">
    <property type="component" value="Unassembled WGS sequence"/>
</dbReference>
<protein>
    <submittedName>
        <fullName evidence="2">Uncharacterized protein</fullName>
    </submittedName>
</protein>
<accession>A0A6A6DQN0</accession>
<gene>
    <name evidence="2" type="ORF">K469DRAFT_797475</name>
</gene>
<dbReference type="AlphaFoldDB" id="A0A6A6DQN0"/>
<feature type="region of interest" description="Disordered" evidence="1">
    <location>
        <begin position="36"/>
        <end position="58"/>
    </location>
</feature>
<evidence type="ECO:0000256" key="1">
    <source>
        <dbReference type="SAM" id="MobiDB-lite"/>
    </source>
</evidence>
<sequence length="106" mass="12152">MPPKSTSTKRKRAAELQLDTQFTFEQELRDIAAENLVPPAASVDAPTSDGNPPTKEYVEDDSLYEDNFDGIDWGRLPEFIKPLTTLKRKLSWVFSYSYQVTLRRNP</sequence>
<evidence type="ECO:0000313" key="2">
    <source>
        <dbReference type="EMBL" id="KAF2179976.1"/>
    </source>
</evidence>
<dbReference type="EMBL" id="ML994661">
    <property type="protein sequence ID" value="KAF2179976.1"/>
    <property type="molecule type" value="Genomic_DNA"/>
</dbReference>
<name>A0A6A6DQN0_9PEZI</name>